<accession>A0ABR8YKZ1</accession>
<reference evidence="2 3" key="1">
    <citation type="submission" date="2020-08" db="EMBL/GenBank/DDBJ databases">
        <title>A Genomic Blueprint of the Chicken Gut Microbiome.</title>
        <authorList>
            <person name="Gilroy R."/>
            <person name="Ravi A."/>
            <person name="Getino M."/>
            <person name="Pursley I."/>
            <person name="Horton D.L."/>
            <person name="Alikhan N.-F."/>
            <person name="Baker D."/>
            <person name="Gharbi K."/>
            <person name="Hall N."/>
            <person name="Watson M."/>
            <person name="Adriaenssens E.M."/>
            <person name="Foster-Nyarko E."/>
            <person name="Jarju S."/>
            <person name="Secka A."/>
            <person name="Antonio M."/>
            <person name="Oren A."/>
            <person name="Chaudhuri R."/>
            <person name="La Ragione R.M."/>
            <person name="Hildebrand F."/>
            <person name="Pallen M.J."/>
        </authorList>
    </citation>
    <scope>NUCLEOTIDE SEQUENCE [LARGE SCALE GENOMIC DNA]</scope>
    <source>
        <strain evidence="2 3">Sa2BUA2</strain>
    </source>
</reference>
<protein>
    <recommendedName>
        <fullName evidence="4">Pseudouridine synthase</fullName>
    </recommendedName>
</protein>
<dbReference type="Proteomes" id="UP000652763">
    <property type="component" value="Unassembled WGS sequence"/>
</dbReference>
<dbReference type="EMBL" id="JACSQC010000007">
    <property type="protein sequence ID" value="MBD8044894.1"/>
    <property type="molecule type" value="Genomic_DNA"/>
</dbReference>
<keyword evidence="3" id="KW-1185">Reference proteome</keyword>
<evidence type="ECO:0000256" key="1">
    <source>
        <dbReference type="SAM" id="MobiDB-lite"/>
    </source>
</evidence>
<feature type="non-terminal residue" evidence="2">
    <location>
        <position position="88"/>
    </location>
</feature>
<evidence type="ECO:0000313" key="3">
    <source>
        <dbReference type="Proteomes" id="UP000652763"/>
    </source>
</evidence>
<evidence type="ECO:0008006" key="4">
    <source>
        <dbReference type="Google" id="ProtNLM"/>
    </source>
</evidence>
<organism evidence="2 3">
    <name type="scientific">Arthrobacter pullicola</name>
    <dbReference type="NCBI Taxonomy" id="2762224"/>
    <lineage>
        <taxon>Bacteria</taxon>
        <taxon>Bacillati</taxon>
        <taxon>Actinomycetota</taxon>
        <taxon>Actinomycetes</taxon>
        <taxon>Micrococcales</taxon>
        <taxon>Micrococcaceae</taxon>
        <taxon>Arthrobacter</taxon>
    </lineage>
</organism>
<sequence length="88" mass="10271">MSEQNNREERDSQGRPKANDRKPPQRKSYNDRQSSASRPARDGERRSFSGDRKPFAGRDERKSYGDRPARDGERKPFNSDRGDRKPYA</sequence>
<name>A0ABR8YKZ1_9MICC</name>
<gene>
    <name evidence="2" type="ORF">H9638_13870</name>
</gene>
<feature type="compositionally biased region" description="Basic and acidic residues" evidence="1">
    <location>
        <begin position="39"/>
        <end position="88"/>
    </location>
</feature>
<proteinExistence type="predicted"/>
<feature type="compositionally biased region" description="Basic and acidic residues" evidence="1">
    <location>
        <begin position="1"/>
        <end position="23"/>
    </location>
</feature>
<evidence type="ECO:0000313" key="2">
    <source>
        <dbReference type="EMBL" id="MBD8044894.1"/>
    </source>
</evidence>
<comment type="caution">
    <text evidence="2">The sequence shown here is derived from an EMBL/GenBank/DDBJ whole genome shotgun (WGS) entry which is preliminary data.</text>
</comment>
<feature type="region of interest" description="Disordered" evidence="1">
    <location>
        <begin position="1"/>
        <end position="88"/>
    </location>
</feature>